<feature type="transmembrane region" description="Helical" evidence="1">
    <location>
        <begin position="31"/>
        <end position="54"/>
    </location>
</feature>
<keyword evidence="1" id="KW-1133">Transmembrane helix</keyword>
<name>A0ABU3VCS0_9RHOB</name>
<feature type="transmembrane region" description="Helical" evidence="1">
    <location>
        <begin position="306"/>
        <end position="323"/>
    </location>
</feature>
<keyword evidence="1" id="KW-0472">Membrane</keyword>
<reference evidence="3" key="1">
    <citation type="submission" date="2023-05" db="EMBL/GenBank/DDBJ databases">
        <title>Sedimentitalea sp. nov. JM2-8.</title>
        <authorList>
            <person name="Huang J."/>
        </authorList>
    </citation>
    <scope>NUCLEOTIDE SEQUENCE [LARGE SCALE GENOMIC DNA]</scope>
    <source>
        <strain evidence="3">KHS03</strain>
    </source>
</reference>
<evidence type="ECO:0000313" key="3">
    <source>
        <dbReference type="Proteomes" id="UP001255416"/>
    </source>
</evidence>
<organism evidence="2 3">
    <name type="scientific">Sedimentitalea todarodis</name>
    <dbReference type="NCBI Taxonomy" id="1631240"/>
    <lineage>
        <taxon>Bacteria</taxon>
        <taxon>Pseudomonadati</taxon>
        <taxon>Pseudomonadota</taxon>
        <taxon>Alphaproteobacteria</taxon>
        <taxon>Rhodobacterales</taxon>
        <taxon>Paracoccaceae</taxon>
        <taxon>Sedimentitalea</taxon>
    </lineage>
</organism>
<dbReference type="InterPro" id="IPR014550">
    <property type="entry name" value="UCP028704_OpgC"/>
</dbReference>
<dbReference type="PANTHER" id="PTHR38592">
    <property type="entry name" value="BLL4819 PROTEIN"/>
    <property type="match status" value="1"/>
</dbReference>
<feature type="transmembrane region" description="Helical" evidence="1">
    <location>
        <begin position="215"/>
        <end position="233"/>
    </location>
</feature>
<dbReference type="EMBL" id="JASMWN010000005">
    <property type="protein sequence ID" value="MDU9003962.1"/>
    <property type="molecule type" value="Genomic_DNA"/>
</dbReference>
<keyword evidence="3" id="KW-1185">Reference proteome</keyword>
<keyword evidence="1" id="KW-0812">Transmembrane</keyword>
<sequence>MATISPTSDFVATPSAASPAVARARDPRLDFYRGIAMFIILVAHIPFNAWSSWIPARFGWSDATEIFVFCSGMASAIAFGGAFARMGWPMGTARVAYRVWQVYWAHIGLFFFVAMMMAALDTYGAFDKSYVDSLNLGRFFANPMPQIVGIFTLTYVPNYFDILPMYLVVLALMPLFMALSRIGFAPVAGASIAIWLAANIGLLSIPAEPWSDRPWFFNPFGWQLLFFTGFAFMRGWIPAPPVSRSLIWAAAAFLVLTAPFGSWKVFQWVNAASPDLGAAFREIWTMFSTLEKETGFSLRNKTEFGVLRYVHFLSLAYLAWVAAGEGGRRLQATGTGVAADIWRNLLKVITKVGQQSLAVFVFSMAIARLLGFVLDQTGRSPATVLLVNLTGFVMIIAIAYIAAWFKSQPWRGKRA</sequence>
<gene>
    <name evidence="2" type="ORF">QO231_08855</name>
</gene>
<evidence type="ECO:0000256" key="1">
    <source>
        <dbReference type="SAM" id="Phobius"/>
    </source>
</evidence>
<feature type="transmembrane region" description="Helical" evidence="1">
    <location>
        <begin position="146"/>
        <end position="172"/>
    </location>
</feature>
<feature type="transmembrane region" description="Helical" evidence="1">
    <location>
        <begin position="184"/>
        <end position="203"/>
    </location>
</feature>
<feature type="transmembrane region" description="Helical" evidence="1">
    <location>
        <begin position="66"/>
        <end position="88"/>
    </location>
</feature>
<evidence type="ECO:0000313" key="2">
    <source>
        <dbReference type="EMBL" id="MDU9003962.1"/>
    </source>
</evidence>
<feature type="transmembrane region" description="Helical" evidence="1">
    <location>
        <begin position="245"/>
        <end position="266"/>
    </location>
</feature>
<feature type="transmembrane region" description="Helical" evidence="1">
    <location>
        <begin position="386"/>
        <end position="405"/>
    </location>
</feature>
<protein>
    <submittedName>
        <fullName evidence="2">OpgC domain-containing protein</fullName>
    </submittedName>
</protein>
<dbReference type="Proteomes" id="UP001255416">
    <property type="component" value="Unassembled WGS sequence"/>
</dbReference>
<dbReference type="PIRSF" id="PIRSF028704">
    <property type="entry name" value="UPC028704"/>
    <property type="match status" value="1"/>
</dbReference>
<dbReference type="Pfam" id="PF10129">
    <property type="entry name" value="OpgC_C"/>
    <property type="match status" value="1"/>
</dbReference>
<proteinExistence type="predicted"/>
<dbReference type="RefSeq" id="WP_316775240.1">
    <property type="nucleotide sequence ID" value="NZ_JASMWN010000005.1"/>
</dbReference>
<accession>A0ABU3VCS0</accession>
<comment type="caution">
    <text evidence="2">The sequence shown here is derived from an EMBL/GenBank/DDBJ whole genome shotgun (WGS) entry which is preliminary data.</text>
</comment>
<feature type="transmembrane region" description="Helical" evidence="1">
    <location>
        <begin position="100"/>
        <end position="126"/>
    </location>
</feature>
<dbReference type="PANTHER" id="PTHR38592:SF3">
    <property type="entry name" value="BLL4819 PROTEIN"/>
    <property type="match status" value="1"/>
</dbReference>